<keyword evidence="1" id="KW-0812">Transmembrane</keyword>
<protein>
    <recommendedName>
        <fullName evidence="2">J domain-containing protein</fullName>
    </recommendedName>
</protein>
<dbReference type="CDD" id="cd06257">
    <property type="entry name" value="DnaJ"/>
    <property type="match status" value="1"/>
</dbReference>
<dbReference type="PANTHER" id="PTHR24074">
    <property type="entry name" value="CO-CHAPERONE PROTEIN DJLA"/>
    <property type="match status" value="1"/>
</dbReference>
<dbReference type="InterPro" id="IPR036869">
    <property type="entry name" value="J_dom_sf"/>
</dbReference>
<accession>A0ABR1Q4N4</accession>
<dbReference type="InterPro" id="IPR001623">
    <property type="entry name" value="DnaJ_domain"/>
</dbReference>
<proteinExistence type="predicted"/>
<reference evidence="3 4" key="1">
    <citation type="submission" date="2023-01" db="EMBL/GenBank/DDBJ databases">
        <title>Analysis of 21 Apiospora genomes using comparative genomics revels a genus with tremendous synthesis potential of carbohydrate active enzymes and secondary metabolites.</title>
        <authorList>
            <person name="Sorensen T."/>
        </authorList>
    </citation>
    <scope>NUCLEOTIDE SEQUENCE [LARGE SCALE GENOMIC DNA]</scope>
    <source>
        <strain evidence="3 4">CBS 24483</strain>
    </source>
</reference>
<dbReference type="InterPro" id="IPR018253">
    <property type="entry name" value="DnaJ_domain_CS"/>
</dbReference>
<keyword evidence="1" id="KW-1133">Transmembrane helix</keyword>
<keyword evidence="1" id="KW-0472">Membrane</keyword>
<evidence type="ECO:0000259" key="2">
    <source>
        <dbReference type="PROSITE" id="PS50076"/>
    </source>
</evidence>
<sequence>MLLFNPMTIRTHLAAKKKYGLFPLRASSTARQTSDRWAREHQALTRWPSQANCSPYEILEQSRNGPYSKRRFHELVMVYHPDRWVHVTYHDIPKATRIERYRLILAANAILSDPVKRRAYDEHGVGWSLGHNNSLHNKHAQATRSRHSSSMNASWEDWERWRDEEFMSRQAAANGRHPMRSKQQAIFMCNRRFALTLLLLATTGSCLMLAAVLSKAKMMSEHDLNLHKRILEEVCEMGNGSYHFDRRDRIDLFLRRRLLSNHSLTETCMQEESCN</sequence>
<evidence type="ECO:0000256" key="1">
    <source>
        <dbReference type="SAM" id="Phobius"/>
    </source>
</evidence>
<comment type="caution">
    <text evidence="3">The sequence shown here is derived from an EMBL/GenBank/DDBJ whole genome shotgun (WGS) entry which is preliminary data.</text>
</comment>
<dbReference type="Gene3D" id="1.10.287.110">
    <property type="entry name" value="DnaJ domain"/>
    <property type="match status" value="1"/>
</dbReference>
<dbReference type="PROSITE" id="PS00636">
    <property type="entry name" value="DNAJ_1"/>
    <property type="match status" value="1"/>
</dbReference>
<organism evidence="3 4">
    <name type="scientific">Apiospora aurea</name>
    <dbReference type="NCBI Taxonomy" id="335848"/>
    <lineage>
        <taxon>Eukaryota</taxon>
        <taxon>Fungi</taxon>
        <taxon>Dikarya</taxon>
        <taxon>Ascomycota</taxon>
        <taxon>Pezizomycotina</taxon>
        <taxon>Sordariomycetes</taxon>
        <taxon>Xylariomycetidae</taxon>
        <taxon>Amphisphaeriales</taxon>
        <taxon>Apiosporaceae</taxon>
        <taxon>Apiospora</taxon>
    </lineage>
</organism>
<evidence type="ECO:0000313" key="3">
    <source>
        <dbReference type="EMBL" id="KAK7946978.1"/>
    </source>
</evidence>
<name>A0ABR1Q4N4_9PEZI</name>
<dbReference type="GeneID" id="92080583"/>
<gene>
    <name evidence="3" type="ORF">PG986_011299</name>
</gene>
<dbReference type="SUPFAM" id="SSF46565">
    <property type="entry name" value="Chaperone J-domain"/>
    <property type="match status" value="1"/>
</dbReference>
<dbReference type="InterPro" id="IPR050817">
    <property type="entry name" value="DjlA_DnaK_co-chaperone"/>
</dbReference>
<keyword evidence="4" id="KW-1185">Reference proteome</keyword>
<dbReference type="PROSITE" id="PS50076">
    <property type="entry name" value="DNAJ_2"/>
    <property type="match status" value="1"/>
</dbReference>
<dbReference type="EMBL" id="JAQQWE010000007">
    <property type="protein sequence ID" value="KAK7946978.1"/>
    <property type="molecule type" value="Genomic_DNA"/>
</dbReference>
<dbReference type="RefSeq" id="XP_066697012.1">
    <property type="nucleotide sequence ID" value="XM_066847521.1"/>
</dbReference>
<dbReference type="Pfam" id="PF00226">
    <property type="entry name" value="DnaJ"/>
    <property type="match status" value="1"/>
</dbReference>
<evidence type="ECO:0000313" key="4">
    <source>
        <dbReference type="Proteomes" id="UP001391051"/>
    </source>
</evidence>
<dbReference type="Proteomes" id="UP001391051">
    <property type="component" value="Unassembled WGS sequence"/>
</dbReference>
<feature type="domain" description="J" evidence="2">
    <location>
        <begin position="54"/>
        <end position="124"/>
    </location>
</feature>
<feature type="transmembrane region" description="Helical" evidence="1">
    <location>
        <begin position="193"/>
        <end position="213"/>
    </location>
</feature>